<keyword evidence="2 6" id="KW-0812">Transmembrane</keyword>
<evidence type="ECO:0000259" key="7">
    <source>
        <dbReference type="PROSITE" id="PS50850"/>
    </source>
</evidence>
<evidence type="ECO:0000256" key="6">
    <source>
        <dbReference type="SAM" id="Phobius"/>
    </source>
</evidence>
<reference evidence="8 9" key="2">
    <citation type="journal article" date="2022" name="Arch. Microbiol.">
        <title>Rhodococcus pseudokoreensis sp. nov. isolated from the rhizosphere of young M26 apple rootstocks.</title>
        <authorList>
            <person name="Kampfer P."/>
            <person name="Glaeser S.P."/>
            <person name="Blom J."/>
            <person name="Wolf J."/>
            <person name="Benning S."/>
            <person name="Schloter M."/>
            <person name="Neumann-Schaal M."/>
        </authorList>
    </citation>
    <scope>NUCLEOTIDE SEQUENCE [LARGE SCALE GENOMIC DNA]</scope>
    <source>
        <strain evidence="8 9">R79</strain>
    </source>
</reference>
<accession>A0A974W6T1</accession>
<dbReference type="Pfam" id="PF07690">
    <property type="entry name" value="MFS_1"/>
    <property type="match status" value="1"/>
</dbReference>
<dbReference type="RefSeq" id="WP_206008834.1">
    <property type="nucleotide sequence ID" value="NZ_CP070619.1"/>
</dbReference>
<comment type="subcellular location">
    <subcellularLocation>
        <location evidence="1">Cell membrane</location>
        <topology evidence="1">Multi-pass membrane protein</topology>
    </subcellularLocation>
</comment>
<evidence type="ECO:0000256" key="4">
    <source>
        <dbReference type="ARBA" id="ARBA00023136"/>
    </source>
</evidence>
<dbReference type="PANTHER" id="PTHR11662">
    <property type="entry name" value="SOLUTE CARRIER FAMILY 17"/>
    <property type="match status" value="1"/>
</dbReference>
<feature type="transmembrane region" description="Helical" evidence="6">
    <location>
        <begin position="62"/>
        <end position="83"/>
    </location>
</feature>
<feature type="region of interest" description="Disordered" evidence="5">
    <location>
        <begin position="1"/>
        <end position="22"/>
    </location>
</feature>
<keyword evidence="4 6" id="KW-0472">Membrane</keyword>
<feature type="transmembrane region" description="Helical" evidence="6">
    <location>
        <begin position="236"/>
        <end position="254"/>
    </location>
</feature>
<evidence type="ECO:0000313" key="9">
    <source>
        <dbReference type="Proteomes" id="UP000662986"/>
    </source>
</evidence>
<evidence type="ECO:0000313" key="8">
    <source>
        <dbReference type="EMBL" id="QSE92348.1"/>
    </source>
</evidence>
<keyword evidence="3 6" id="KW-1133">Transmembrane helix</keyword>
<evidence type="ECO:0000256" key="2">
    <source>
        <dbReference type="ARBA" id="ARBA00022692"/>
    </source>
</evidence>
<evidence type="ECO:0000256" key="1">
    <source>
        <dbReference type="ARBA" id="ARBA00004651"/>
    </source>
</evidence>
<feature type="transmembrane region" description="Helical" evidence="6">
    <location>
        <begin position="95"/>
        <end position="121"/>
    </location>
</feature>
<feature type="transmembrane region" description="Helical" evidence="6">
    <location>
        <begin position="404"/>
        <end position="424"/>
    </location>
</feature>
<feature type="transmembrane region" description="Helical" evidence="6">
    <location>
        <begin position="179"/>
        <end position="201"/>
    </location>
</feature>
<dbReference type="InterPro" id="IPR036259">
    <property type="entry name" value="MFS_trans_sf"/>
</dbReference>
<proteinExistence type="predicted"/>
<evidence type="ECO:0000256" key="3">
    <source>
        <dbReference type="ARBA" id="ARBA00022989"/>
    </source>
</evidence>
<feature type="transmembrane region" description="Helical" evidence="6">
    <location>
        <begin position="366"/>
        <end position="392"/>
    </location>
</feature>
<dbReference type="Gene3D" id="1.20.1250.20">
    <property type="entry name" value="MFS general substrate transporter like domains"/>
    <property type="match status" value="2"/>
</dbReference>
<keyword evidence="9" id="KW-1185">Reference proteome</keyword>
<dbReference type="Proteomes" id="UP000662986">
    <property type="component" value="Chromosome"/>
</dbReference>
<dbReference type="PROSITE" id="PS50850">
    <property type="entry name" value="MFS"/>
    <property type="match status" value="1"/>
</dbReference>
<dbReference type="InterPro" id="IPR050382">
    <property type="entry name" value="MFS_Na/Anion_cotransporter"/>
</dbReference>
<dbReference type="InterPro" id="IPR020846">
    <property type="entry name" value="MFS_dom"/>
</dbReference>
<protein>
    <submittedName>
        <fullName evidence="8">MFS transporter</fullName>
    </submittedName>
</protein>
<dbReference type="SUPFAM" id="SSF103473">
    <property type="entry name" value="MFS general substrate transporter"/>
    <property type="match status" value="1"/>
</dbReference>
<feature type="domain" description="Major facilitator superfamily (MFS) profile" evidence="7">
    <location>
        <begin position="29"/>
        <end position="428"/>
    </location>
</feature>
<feature type="transmembrane region" description="Helical" evidence="6">
    <location>
        <begin position="335"/>
        <end position="354"/>
    </location>
</feature>
<feature type="transmembrane region" description="Helical" evidence="6">
    <location>
        <begin position="25"/>
        <end position="42"/>
    </location>
</feature>
<feature type="transmembrane region" description="Helical" evidence="6">
    <location>
        <begin position="274"/>
        <end position="294"/>
    </location>
</feature>
<dbReference type="InterPro" id="IPR011701">
    <property type="entry name" value="MFS"/>
</dbReference>
<dbReference type="PANTHER" id="PTHR11662:SF450">
    <property type="entry name" value="BLR1003 PROTEIN"/>
    <property type="match status" value="1"/>
</dbReference>
<gene>
    <name evidence="8" type="ORF">JWS13_28860</name>
</gene>
<evidence type="ECO:0000256" key="5">
    <source>
        <dbReference type="SAM" id="MobiDB-lite"/>
    </source>
</evidence>
<organism evidence="8 9">
    <name type="scientific">Rhodococcus pseudokoreensis</name>
    <dbReference type="NCBI Taxonomy" id="2811421"/>
    <lineage>
        <taxon>Bacteria</taxon>
        <taxon>Bacillati</taxon>
        <taxon>Actinomycetota</taxon>
        <taxon>Actinomycetes</taxon>
        <taxon>Mycobacteriales</taxon>
        <taxon>Nocardiaceae</taxon>
        <taxon>Rhodococcus</taxon>
    </lineage>
</organism>
<sequence length="440" mass="46161">MSPTAPSTAAESPQRARSRSESRRRAWGLTGLLVTLYVLSSADKAVFGLITVPLREELHLSATQIGMTGSIFFLAYSLGGFLAGPLNRMLTLKWAIALIAILWSVVLLPLIVWATFVALLISRTLLGMAEGPASALQHTAAYSWHAPAKRGLPGAMITSGTTIAKIVVVPALAFVMHAYGWRATVLVLAAASALWVAPWLLTWRPGPYLGVGKPGADQGTAEPAVPWRRIVLSRTFLGGLLAVIPAYMLISVVLQWLPSYFEKGLGYSQLQSGWMFAFPSFVGFAALIGGSFLSDRAVARGRSVRAVRVVAPAIGIIIAGGLLLALPAIPSRMLTVTAISLAYGLTIAVFPLFTATMSEICPPRQLAGTLGAFLAMQSIGGVVGPLATGIILDAAATPVAGYQLAFQLIGAASAVLALLAVVIADPAKDRSRNRQAVSVG</sequence>
<dbReference type="EMBL" id="CP070619">
    <property type="protein sequence ID" value="QSE92348.1"/>
    <property type="molecule type" value="Genomic_DNA"/>
</dbReference>
<reference evidence="8 9" key="1">
    <citation type="journal article" date="2021" name="Microbiol. Resour. Announc.">
        <title>Complete Genome Sequences of Two Rhodococcus sp. Strains with Large and Linear Chromosomes, Isolated from Apple Rhizosphere.</title>
        <authorList>
            <person name="Benning S."/>
            <person name="Brugnone N."/>
            <person name="Siani R."/>
            <person name="Kublik S."/>
            <person name="Schloter M."/>
            <person name="Rad V."/>
        </authorList>
    </citation>
    <scope>NUCLEOTIDE SEQUENCE [LARGE SCALE GENOMIC DNA]</scope>
    <source>
        <strain evidence="8 9">R79</strain>
    </source>
</reference>
<feature type="transmembrane region" description="Helical" evidence="6">
    <location>
        <begin position="306"/>
        <end position="329"/>
    </location>
</feature>
<name>A0A974W6T1_9NOCA</name>